<evidence type="ECO:0000313" key="1">
    <source>
        <dbReference type="EMBL" id="WPU96413.1"/>
    </source>
</evidence>
<dbReference type="Proteomes" id="UP001324380">
    <property type="component" value="Chromosome"/>
</dbReference>
<proteinExistence type="predicted"/>
<sequence length="305" mass="34235">MIYTFAMPLSNRHHYIPQFILKGFANSDGKLAVYDRKTKRLWKNPASTKQVFFEYGRNTFDIKGNTTDFIEGLYQYVDDNFATVYQRLTSGDGFRNPSTEDMIQLGMFTGLLYWRVPNTDAENAEYVKSSDLEKLRIKICDKSTGAAAPADVSQQIKNEPAFIEAYRMGRPLMDMLRAAEKFDPGSWHISQSANGQGKSLIGDNPLILLNGGLGNIFKEHLIMPLSSNHSVQHLPGSRLNQIQPKMMITIDLLTFLQAELYVCGNDPGYLMAIASMAAPLEEKPHLVAVIQAKLFAELLNDNNIS</sequence>
<reference evidence="1 2" key="1">
    <citation type="submission" date="2023-11" db="EMBL/GenBank/DDBJ databases">
        <title>Analysis of the Genomes of Mucilaginibacter gossypii cycad 4 and M. sabulilitoris SNA2: microbes with the potential for plant growth promotion.</title>
        <authorList>
            <person name="Hirsch A.M."/>
            <person name="Humm E."/>
            <person name="Rubbi M."/>
            <person name="Del Vecchio G."/>
            <person name="Ha S.M."/>
            <person name="Pellegrini M."/>
            <person name="Gunsalus R.P."/>
        </authorList>
    </citation>
    <scope>NUCLEOTIDE SEQUENCE [LARGE SCALE GENOMIC DNA]</scope>
    <source>
        <strain evidence="1 2">SNA2</strain>
    </source>
</reference>
<dbReference type="Pfam" id="PF14022">
    <property type="entry name" value="DUF4238"/>
    <property type="match status" value="1"/>
</dbReference>
<protein>
    <submittedName>
        <fullName evidence="1">DUF4238 domain-containing protein</fullName>
    </submittedName>
</protein>
<keyword evidence="2" id="KW-1185">Reference proteome</keyword>
<gene>
    <name evidence="1" type="ORF">SNE25_12875</name>
</gene>
<organism evidence="1 2">
    <name type="scientific">Mucilaginibacter sabulilitoris</name>
    <dbReference type="NCBI Taxonomy" id="1173583"/>
    <lineage>
        <taxon>Bacteria</taxon>
        <taxon>Pseudomonadati</taxon>
        <taxon>Bacteroidota</taxon>
        <taxon>Sphingobacteriia</taxon>
        <taxon>Sphingobacteriales</taxon>
        <taxon>Sphingobacteriaceae</taxon>
        <taxon>Mucilaginibacter</taxon>
    </lineage>
</organism>
<dbReference type="InterPro" id="IPR025332">
    <property type="entry name" value="DUF4238"/>
</dbReference>
<dbReference type="EMBL" id="CP139558">
    <property type="protein sequence ID" value="WPU96413.1"/>
    <property type="molecule type" value="Genomic_DNA"/>
</dbReference>
<accession>A0ABZ0TW88</accession>
<dbReference type="RefSeq" id="WP_321565507.1">
    <property type="nucleotide sequence ID" value="NZ_CP139558.1"/>
</dbReference>
<evidence type="ECO:0000313" key="2">
    <source>
        <dbReference type="Proteomes" id="UP001324380"/>
    </source>
</evidence>
<name>A0ABZ0TW88_9SPHI</name>